<dbReference type="EMBL" id="QGDJ01000009">
    <property type="protein sequence ID" value="PWJ16190.1"/>
    <property type="molecule type" value="Genomic_DNA"/>
</dbReference>
<dbReference type="OrthoDB" id="6293260at2"/>
<dbReference type="Proteomes" id="UP000245839">
    <property type="component" value="Unassembled WGS sequence"/>
</dbReference>
<keyword evidence="4" id="KW-1185">Reference proteome</keyword>
<dbReference type="SUPFAM" id="SSF55729">
    <property type="entry name" value="Acyl-CoA N-acyltransferases (Nat)"/>
    <property type="match status" value="1"/>
</dbReference>
<evidence type="ECO:0000313" key="4">
    <source>
        <dbReference type="Proteomes" id="UP000245839"/>
    </source>
</evidence>
<gene>
    <name evidence="2" type="ORF">BCF38_10974</name>
    <name evidence="3" type="ORF">SAMN05421539_10974</name>
</gene>
<dbReference type="PANTHER" id="PTHR43792:SF1">
    <property type="entry name" value="N-ACETYLTRANSFERASE DOMAIN-CONTAINING PROTEIN"/>
    <property type="match status" value="1"/>
</dbReference>
<dbReference type="EMBL" id="UETC01000009">
    <property type="protein sequence ID" value="SSA49203.1"/>
    <property type="molecule type" value="Genomic_DNA"/>
</dbReference>
<evidence type="ECO:0000313" key="3">
    <source>
        <dbReference type="EMBL" id="SSA49203.1"/>
    </source>
</evidence>
<dbReference type="Gene3D" id="3.40.630.30">
    <property type="match status" value="1"/>
</dbReference>
<evidence type="ECO:0000313" key="2">
    <source>
        <dbReference type="EMBL" id="PWJ16190.1"/>
    </source>
</evidence>
<reference evidence="2 4" key="2">
    <citation type="submission" date="2018-03" db="EMBL/GenBank/DDBJ databases">
        <title>Genomic Encyclopedia of Archaeal and Bacterial Type Strains, Phase II (KMG-II): from individual species to whole genera.</title>
        <authorList>
            <person name="Goeker M."/>
        </authorList>
    </citation>
    <scope>NUCLEOTIDE SEQUENCE [LARGE SCALE GENOMIC DNA]</scope>
    <source>
        <strain evidence="2 4">DSM 25227</strain>
    </source>
</reference>
<name>A0A2Y9C8I4_9RHOB</name>
<proteinExistence type="predicted"/>
<dbReference type="PANTHER" id="PTHR43792">
    <property type="entry name" value="GNAT FAMILY, PUTATIVE (AFU_ORTHOLOGUE AFUA_3G00765)-RELATED-RELATED"/>
    <property type="match status" value="1"/>
</dbReference>
<dbReference type="RefSeq" id="WP_109565399.1">
    <property type="nucleotide sequence ID" value="NZ_QGDJ01000009.1"/>
</dbReference>
<dbReference type="InterPro" id="IPR051531">
    <property type="entry name" value="N-acetyltransferase"/>
</dbReference>
<dbReference type="GO" id="GO:0016747">
    <property type="term" value="F:acyltransferase activity, transferring groups other than amino-acyl groups"/>
    <property type="evidence" value="ECO:0007669"/>
    <property type="project" value="InterPro"/>
</dbReference>
<keyword evidence="3" id="KW-0808">Transferase</keyword>
<dbReference type="Proteomes" id="UP000251571">
    <property type="component" value="Unassembled WGS sequence"/>
</dbReference>
<organism evidence="3 5">
    <name type="scientific">Jannaschia seohaensis</name>
    <dbReference type="NCBI Taxonomy" id="475081"/>
    <lineage>
        <taxon>Bacteria</taxon>
        <taxon>Pseudomonadati</taxon>
        <taxon>Pseudomonadota</taxon>
        <taxon>Alphaproteobacteria</taxon>
        <taxon>Rhodobacterales</taxon>
        <taxon>Roseobacteraceae</taxon>
        <taxon>Jannaschia</taxon>
    </lineage>
</organism>
<feature type="domain" description="N-acetyltransferase" evidence="1">
    <location>
        <begin position="12"/>
        <end position="167"/>
    </location>
</feature>
<accession>A0A2Y9C8I4</accession>
<dbReference type="PROSITE" id="PS51186">
    <property type="entry name" value="GNAT"/>
    <property type="match status" value="1"/>
</dbReference>
<evidence type="ECO:0000313" key="5">
    <source>
        <dbReference type="Proteomes" id="UP000251571"/>
    </source>
</evidence>
<reference evidence="3 5" key="1">
    <citation type="submission" date="2016-10" db="EMBL/GenBank/DDBJ databases">
        <authorList>
            <person name="Cai Z."/>
        </authorList>
    </citation>
    <scope>NUCLEOTIDE SEQUENCE [LARGE SCALE GENOMIC DNA]</scope>
    <source>
        <strain evidence="3 5">DSM 25227</strain>
    </source>
</reference>
<evidence type="ECO:0000259" key="1">
    <source>
        <dbReference type="PROSITE" id="PS51186"/>
    </source>
</evidence>
<dbReference type="InterPro" id="IPR000182">
    <property type="entry name" value="GNAT_dom"/>
</dbReference>
<protein>
    <submittedName>
        <fullName evidence="3">Protein N-acetyltransferase, RimJ/RimL family</fullName>
    </submittedName>
    <submittedName>
        <fullName evidence="2">RimJ/RimL family protein N-acetyltransferase</fullName>
    </submittedName>
</protein>
<dbReference type="InterPro" id="IPR016181">
    <property type="entry name" value="Acyl_CoA_acyltransferase"/>
</dbReference>
<dbReference type="AlphaFoldDB" id="A0A2Y9C8I4"/>
<sequence length="171" mass="18676">MTDRLALTTERLTLRPPTVADWAPYAAFMRTDAARHFAGHRSETAAWRSYGAIMWHWMHLGFGPWAVTETGDDSCVGIVGPKRPAGWPEGEITWIVFAPAAGRGIAAEAARAARRDAYDRLGWTTAVSYIEDGNHRSTALARRLGCSVDAEARLPGGPVRAWRHPAPEVAA</sequence>
<dbReference type="Pfam" id="PF13302">
    <property type="entry name" value="Acetyltransf_3"/>
    <property type="match status" value="1"/>
</dbReference>